<evidence type="ECO:0000256" key="3">
    <source>
        <dbReference type="ARBA" id="ARBA00022980"/>
    </source>
</evidence>
<dbReference type="Gene3D" id="2.40.240.10">
    <property type="entry name" value="Ribosomal Protein L25, Chain P"/>
    <property type="match status" value="1"/>
</dbReference>
<dbReference type="FunFam" id="2.40.240.10:FF:000002">
    <property type="entry name" value="50S ribosomal protein L25"/>
    <property type="match status" value="1"/>
</dbReference>
<dbReference type="InterPro" id="IPR020055">
    <property type="entry name" value="Ribosomal_bL25_short"/>
</dbReference>
<keyword evidence="3 5" id="KW-0689">Ribosomal protein</keyword>
<dbReference type="GO" id="GO:0006412">
    <property type="term" value="P:translation"/>
    <property type="evidence" value="ECO:0007669"/>
    <property type="project" value="UniProtKB-UniRule"/>
</dbReference>
<comment type="caution">
    <text evidence="8">The sequence shown here is derived from an EMBL/GenBank/DDBJ whole genome shotgun (WGS) entry which is preliminary data.</text>
</comment>
<evidence type="ECO:0000256" key="5">
    <source>
        <dbReference type="HAMAP-Rule" id="MF_01334"/>
    </source>
</evidence>
<dbReference type="CDD" id="cd00495">
    <property type="entry name" value="Ribosomal_L25_TL5_CTC"/>
    <property type="match status" value="1"/>
</dbReference>
<dbReference type="GO" id="GO:0022625">
    <property type="term" value="C:cytosolic large ribosomal subunit"/>
    <property type="evidence" value="ECO:0007669"/>
    <property type="project" value="TreeGrafter"/>
</dbReference>
<dbReference type="OrthoDB" id="9806411at2"/>
<dbReference type="AlphaFoldDB" id="A0A066TIQ6"/>
<dbReference type="EMBL" id="JFZV01000005">
    <property type="protein sequence ID" value="KDN14678.1"/>
    <property type="molecule type" value="Genomic_DNA"/>
</dbReference>
<dbReference type="NCBIfam" id="TIGR00731">
    <property type="entry name" value="bL25_bact_ctc"/>
    <property type="match status" value="1"/>
</dbReference>
<name>A0A066TIQ6_9NEIS</name>
<dbReference type="PANTHER" id="PTHR33284:SF1">
    <property type="entry name" value="RIBOSOMAL PROTEIN L25_GLN-TRNA SYNTHETASE, ANTI-CODON-BINDING DOMAIN-CONTAINING PROTEIN"/>
    <property type="match status" value="1"/>
</dbReference>
<feature type="domain" description="Large ribosomal subunit protein bL25 L25" evidence="6">
    <location>
        <begin position="5"/>
        <end position="92"/>
    </location>
</feature>
<comment type="function">
    <text evidence="5">This is one of the proteins that binds to the 5S RNA in the ribosome where it forms part of the central protuberance.</text>
</comment>
<evidence type="ECO:0000256" key="2">
    <source>
        <dbReference type="ARBA" id="ARBA00022884"/>
    </source>
</evidence>
<dbReference type="GO" id="GO:0008097">
    <property type="term" value="F:5S rRNA binding"/>
    <property type="evidence" value="ECO:0007669"/>
    <property type="project" value="InterPro"/>
</dbReference>
<dbReference type="InterPro" id="IPR011035">
    <property type="entry name" value="Ribosomal_bL25/Gln-tRNA_synth"/>
</dbReference>
<dbReference type="HAMAP" id="MF_01334">
    <property type="entry name" value="Ribosomal_bL25_CTC"/>
    <property type="match status" value="1"/>
</dbReference>
<evidence type="ECO:0000259" key="7">
    <source>
        <dbReference type="Pfam" id="PF14693"/>
    </source>
</evidence>
<evidence type="ECO:0000313" key="9">
    <source>
        <dbReference type="Proteomes" id="UP000027170"/>
    </source>
</evidence>
<comment type="subunit">
    <text evidence="5">Part of the 50S ribosomal subunit; part of the 5S rRNA/L5/L18/L25 subcomplex. Contacts the 5S rRNA. Binds to the 5S rRNA independently of L5 and L18.</text>
</comment>
<dbReference type="Pfam" id="PF14693">
    <property type="entry name" value="Ribosomal_TL5_C"/>
    <property type="match status" value="1"/>
</dbReference>
<keyword evidence="1 5" id="KW-0699">rRNA-binding</keyword>
<keyword evidence="9" id="KW-1185">Reference proteome</keyword>
<dbReference type="Gene3D" id="2.170.120.20">
    <property type="entry name" value="Ribosomal protein L25, beta domain"/>
    <property type="match status" value="1"/>
</dbReference>
<dbReference type="GO" id="GO:0003735">
    <property type="term" value="F:structural constituent of ribosome"/>
    <property type="evidence" value="ECO:0007669"/>
    <property type="project" value="InterPro"/>
</dbReference>
<dbReference type="InterPro" id="IPR029751">
    <property type="entry name" value="Ribosomal_L25_dom"/>
</dbReference>
<dbReference type="RefSeq" id="WP_037407564.1">
    <property type="nucleotide sequence ID" value="NZ_CAJZCB010000004.1"/>
</dbReference>
<dbReference type="NCBIfam" id="NF004130">
    <property type="entry name" value="PRK05618.1-5"/>
    <property type="match status" value="1"/>
</dbReference>
<keyword evidence="4 5" id="KW-0687">Ribonucleoprotein</keyword>
<reference evidence="8 9" key="1">
    <citation type="submission" date="2014-03" db="EMBL/GenBank/DDBJ databases">
        <title>The genomes of two eusocial bee gut symbionts.</title>
        <authorList>
            <person name="Kwong W.K."/>
            <person name="Engel P."/>
            <person name="Koch H."/>
            <person name="Moran N.A."/>
        </authorList>
    </citation>
    <scope>NUCLEOTIDE SEQUENCE [LARGE SCALE GENOMIC DNA]</scope>
    <source>
        <strain evidence="9">wkB29</strain>
    </source>
</reference>
<dbReference type="HAMAP" id="MF_01336">
    <property type="entry name" value="Ribosomal_bL25"/>
    <property type="match status" value="1"/>
</dbReference>
<comment type="similarity">
    <text evidence="5">Belongs to the bacterial ribosomal protein bL25 family. CTC subfamily.</text>
</comment>
<proteinExistence type="inferred from homology"/>
<keyword evidence="2 5" id="KW-0694">RNA-binding</keyword>
<sequence length="190" mass="20915">MSYEIKAEIREAQGTGASRRLRREGKVPAVLYGEGTEPVAITVDHRTLWYALEKESFHTAIIKLDVNGKTYDVIVRDFQMHPFKPQVQHIDFQAVDANKAINIRVPLHLLNAAISPAEKLQSGRVSLLATSVEVNALPKDIPAVMELDVATIRAGEIRHLSDLVFPEGVTSVALNRNENLAIASATGKNK</sequence>
<dbReference type="InterPro" id="IPR001021">
    <property type="entry name" value="Ribosomal_bL25_long"/>
</dbReference>
<dbReference type="eggNOG" id="COG1825">
    <property type="taxonomic scope" value="Bacteria"/>
</dbReference>
<feature type="domain" description="Large ribosomal subunit protein bL25 beta" evidence="7">
    <location>
        <begin position="101"/>
        <end position="184"/>
    </location>
</feature>
<dbReference type="NCBIfam" id="NF004612">
    <property type="entry name" value="PRK05943.1"/>
    <property type="match status" value="1"/>
</dbReference>
<dbReference type="GeneID" id="75156890"/>
<dbReference type="InterPro" id="IPR020930">
    <property type="entry name" value="Ribosomal_uL5_bac-type"/>
</dbReference>
<accession>A0A066TIQ6</accession>
<evidence type="ECO:0000256" key="4">
    <source>
        <dbReference type="ARBA" id="ARBA00023274"/>
    </source>
</evidence>
<dbReference type="SUPFAM" id="SSF50715">
    <property type="entry name" value="Ribosomal protein L25-like"/>
    <property type="match status" value="1"/>
</dbReference>
<evidence type="ECO:0000256" key="1">
    <source>
        <dbReference type="ARBA" id="ARBA00022730"/>
    </source>
</evidence>
<gene>
    <name evidence="5" type="primary">rplY</name>
    <name evidence="5" type="synonym">ctc</name>
    <name evidence="8" type="ORF">SALWKB29_1137</name>
</gene>
<evidence type="ECO:0000313" key="8">
    <source>
        <dbReference type="EMBL" id="KDN14678.1"/>
    </source>
</evidence>
<evidence type="ECO:0000259" key="6">
    <source>
        <dbReference type="Pfam" id="PF01386"/>
    </source>
</evidence>
<dbReference type="InterPro" id="IPR037121">
    <property type="entry name" value="Ribosomal_bL25_C"/>
</dbReference>
<dbReference type="PANTHER" id="PTHR33284">
    <property type="entry name" value="RIBOSOMAL PROTEIN L25/GLN-TRNA SYNTHETASE, ANTI-CODON-BINDING DOMAIN-CONTAINING PROTEIN"/>
    <property type="match status" value="1"/>
</dbReference>
<organism evidence="8 9">
    <name type="scientific">Snodgrassella communis</name>
    <dbReference type="NCBI Taxonomy" id="2946699"/>
    <lineage>
        <taxon>Bacteria</taxon>
        <taxon>Pseudomonadati</taxon>
        <taxon>Pseudomonadota</taxon>
        <taxon>Betaproteobacteria</taxon>
        <taxon>Neisseriales</taxon>
        <taxon>Neisseriaceae</taxon>
        <taxon>Snodgrassella</taxon>
    </lineage>
</organism>
<dbReference type="InterPro" id="IPR020056">
    <property type="entry name" value="Rbsml_bL25/Gln-tRNA_synth_N"/>
</dbReference>
<dbReference type="Pfam" id="PF01386">
    <property type="entry name" value="Ribosomal_L25p"/>
    <property type="match status" value="1"/>
</dbReference>
<dbReference type="Proteomes" id="UP000027170">
    <property type="component" value="Unassembled WGS sequence"/>
</dbReference>
<protein>
    <recommendedName>
        <fullName evidence="5">Large ribosomal subunit protein bL25</fullName>
    </recommendedName>
    <alternativeName>
        <fullName evidence="5">General stress protein CTC</fullName>
    </alternativeName>
</protein>
<dbReference type="InterPro" id="IPR020057">
    <property type="entry name" value="Ribosomal_bL25_b-dom"/>
</dbReference>